<feature type="domain" description="EAL" evidence="1">
    <location>
        <begin position="1"/>
        <end position="63"/>
    </location>
</feature>
<organism evidence="2 3">
    <name type="scientific">Cohnella hongkongensis</name>
    <dbReference type="NCBI Taxonomy" id="178337"/>
    <lineage>
        <taxon>Bacteria</taxon>
        <taxon>Bacillati</taxon>
        <taxon>Bacillota</taxon>
        <taxon>Bacilli</taxon>
        <taxon>Bacillales</taxon>
        <taxon>Paenibacillaceae</taxon>
        <taxon>Cohnella</taxon>
    </lineage>
</organism>
<reference evidence="3" key="1">
    <citation type="journal article" date="2019" name="Int. J. Syst. Evol. Microbiol.">
        <title>The Global Catalogue of Microorganisms (GCM) 10K type strain sequencing project: providing services to taxonomists for standard genome sequencing and annotation.</title>
        <authorList>
            <consortium name="The Broad Institute Genomics Platform"/>
            <consortium name="The Broad Institute Genome Sequencing Center for Infectious Disease"/>
            <person name="Wu L."/>
            <person name="Ma J."/>
        </authorList>
    </citation>
    <scope>NUCLEOTIDE SEQUENCE [LARGE SCALE GENOMIC DNA]</scope>
    <source>
        <strain evidence="3">CCUG 49571</strain>
    </source>
</reference>
<dbReference type="Proteomes" id="UP001596028">
    <property type="component" value="Unassembled WGS sequence"/>
</dbReference>
<dbReference type="EMBL" id="JBHSEP010000036">
    <property type="protein sequence ID" value="MFC4601989.1"/>
    <property type="molecule type" value="Genomic_DNA"/>
</dbReference>
<name>A0ABV9FP49_9BACL</name>
<dbReference type="InterPro" id="IPR035919">
    <property type="entry name" value="EAL_sf"/>
</dbReference>
<dbReference type="PROSITE" id="PS50883">
    <property type="entry name" value="EAL"/>
    <property type="match status" value="1"/>
</dbReference>
<protein>
    <recommendedName>
        <fullName evidence="1">EAL domain-containing protein</fullName>
    </recommendedName>
</protein>
<sequence length="63" mass="7567">MTFAQHHYYSLFQPIVWLESERVYGHEALLRSFANVPPEDLFRLARTYHYLYELDSDAMARSI</sequence>
<evidence type="ECO:0000313" key="2">
    <source>
        <dbReference type="EMBL" id="MFC4601989.1"/>
    </source>
</evidence>
<keyword evidence="3" id="KW-1185">Reference proteome</keyword>
<comment type="caution">
    <text evidence="2">The sequence shown here is derived from an EMBL/GenBank/DDBJ whole genome shotgun (WGS) entry which is preliminary data.</text>
</comment>
<dbReference type="Gene3D" id="3.20.20.450">
    <property type="entry name" value="EAL domain"/>
    <property type="match status" value="1"/>
</dbReference>
<dbReference type="RefSeq" id="WP_378102845.1">
    <property type="nucleotide sequence ID" value="NZ_JBHSEP010000036.1"/>
</dbReference>
<dbReference type="InterPro" id="IPR001633">
    <property type="entry name" value="EAL_dom"/>
</dbReference>
<evidence type="ECO:0000313" key="3">
    <source>
        <dbReference type="Proteomes" id="UP001596028"/>
    </source>
</evidence>
<evidence type="ECO:0000259" key="1">
    <source>
        <dbReference type="PROSITE" id="PS50883"/>
    </source>
</evidence>
<proteinExistence type="predicted"/>
<gene>
    <name evidence="2" type="ORF">ACFO3S_27385</name>
</gene>
<dbReference type="SUPFAM" id="SSF141868">
    <property type="entry name" value="EAL domain-like"/>
    <property type="match status" value="1"/>
</dbReference>
<accession>A0ABV9FP49</accession>